<dbReference type="KEGG" id="vg:25392269"/>
<gene>
    <name evidence="1" type="ORF">SGPV102</name>
</gene>
<dbReference type="GeneID" id="25392269"/>
<proteinExistence type="predicted"/>
<keyword evidence="2" id="KW-1185">Reference proteome</keyword>
<name>A0A0H4XWN0_9POXV</name>
<evidence type="ECO:0000313" key="1">
    <source>
        <dbReference type="EMBL" id="AKR04226.1"/>
    </source>
</evidence>
<dbReference type="EMBL" id="KT159937">
    <property type="protein sequence ID" value="AKR04226.1"/>
    <property type="molecule type" value="Genomic_DNA"/>
</dbReference>
<reference evidence="1 2" key="1">
    <citation type="journal article" date="2015" name="J. Virol.">
        <title>Salmon gill poxvirus, the deepest representative of the Chordopoxvirinae.</title>
        <authorList>
            <person name="Gjessing M.C."/>
            <person name="Yutin N."/>
            <person name="Tengs T."/>
            <person name="Senkevich T."/>
            <person name="Koonin E.V."/>
            <person name="Ronning H.P."/>
            <person name="Alarson M."/>
            <person name="Ylving S."/>
            <person name="Lie K.-I."/>
            <person name="Saure B."/>
            <person name="Tran L."/>
            <person name="Moss B."/>
            <person name="Dale O.B."/>
        </authorList>
    </citation>
    <scope>NUCLEOTIDE SEQUENCE [LARGE SCALE GENOMIC DNA]</scope>
    <source>
        <strain evidence="1">2012-04-F277-L3G</strain>
    </source>
</reference>
<dbReference type="Gene3D" id="1.10.287.110">
    <property type="entry name" value="DnaJ domain"/>
    <property type="match status" value="1"/>
</dbReference>
<evidence type="ECO:0000313" key="2">
    <source>
        <dbReference type="Proteomes" id="UP000105007"/>
    </source>
</evidence>
<sequence length="237" mass="27961">MLCSLDQLAVLNYKKNLLTLHPDKGGNSNDFMFINNAFSFLKNDEYMNKYRIKYNNLISPQKLCRWTIELSESDMYSTKRKNKIIETSFLLQCDECTDVYVYDKNKYMTMNPTCKCDQKGNVLRTLQHKITPGNINMLPIILTINNKHNQINVMIDYNFKLKNCKIDHETGNVFKLINISHNDYIDGFTRHIELPWDKKYLHEYHPVNKFINPVKFMNRGISTKDSSGDFFLIFVIN</sequence>
<protein>
    <submittedName>
        <fullName evidence="1">Low complexity protein</fullName>
    </submittedName>
</protein>
<dbReference type="InterPro" id="IPR036869">
    <property type="entry name" value="J_dom_sf"/>
</dbReference>
<dbReference type="Proteomes" id="UP000105007">
    <property type="component" value="Segment"/>
</dbReference>
<dbReference type="RefSeq" id="YP_009162474.1">
    <property type="nucleotide sequence ID" value="NC_027707.1"/>
</dbReference>
<organism evidence="1 2">
    <name type="scientific">Salmon gill poxvirus</name>
    <dbReference type="NCBI Taxonomy" id="1680908"/>
    <lineage>
        <taxon>Viruses</taxon>
        <taxon>Varidnaviria</taxon>
        <taxon>Bamfordvirae</taxon>
        <taxon>Nucleocytoviricota</taxon>
        <taxon>Pokkesviricetes</taxon>
        <taxon>Chitovirales</taxon>
        <taxon>Poxviridae</taxon>
        <taxon>Chordopoxvirinae</taxon>
        <taxon>Salmonpoxvirus</taxon>
        <taxon>Salmonpoxvirus gillpox</taxon>
        <taxon>Salmon gillpox virus</taxon>
    </lineage>
</organism>
<dbReference type="SUPFAM" id="SSF46565">
    <property type="entry name" value="Chaperone J-domain"/>
    <property type="match status" value="1"/>
</dbReference>
<accession>A0A0H4XWN0</accession>